<dbReference type="InterPro" id="IPR050768">
    <property type="entry name" value="UPF0353/GerABKA_families"/>
</dbReference>
<protein>
    <submittedName>
        <fullName evidence="7">GerA spore germination protein</fullName>
    </submittedName>
</protein>
<dbReference type="PIRSF" id="PIRSF005690">
    <property type="entry name" value="GerBA"/>
    <property type="match status" value="1"/>
</dbReference>
<keyword evidence="6" id="KW-1133">Transmembrane helix</keyword>
<feature type="transmembrane region" description="Helical" evidence="6">
    <location>
        <begin position="423"/>
        <end position="447"/>
    </location>
</feature>
<dbReference type="Proteomes" id="UP000184184">
    <property type="component" value="Unassembled WGS sequence"/>
</dbReference>
<gene>
    <name evidence="7" type="ORF">SAMN05216179_1334</name>
</gene>
<keyword evidence="3 4" id="KW-0472">Membrane</keyword>
<evidence type="ECO:0000313" key="8">
    <source>
        <dbReference type="Proteomes" id="UP000184184"/>
    </source>
</evidence>
<organism evidence="7 8">
    <name type="scientific">Gracilibacillus kekensis</name>
    <dbReference type="NCBI Taxonomy" id="1027249"/>
    <lineage>
        <taxon>Bacteria</taxon>
        <taxon>Bacillati</taxon>
        <taxon>Bacillota</taxon>
        <taxon>Bacilli</taxon>
        <taxon>Bacillales</taxon>
        <taxon>Bacillaceae</taxon>
        <taxon>Gracilibacillus</taxon>
    </lineage>
</organism>
<accession>A0A1M7MT83</accession>
<feature type="transmembrane region" description="Helical" evidence="6">
    <location>
        <begin position="392"/>
        <end position="411"/>
    </location>
</feature>
<comment type="subcellular location">
    <subcellularLocation>
        <location evidence="4">Cell membrane</location>
    </subcellularLocation>
    <subcellularLocation>
        <location evidence="1">Membrane</location>
        <topology evidence="1">Multi-pass membrane protein</topology>
    </subcellularLocation>
</comment>
<reference evidence="7 8" key="1">
    <citation type="submission" date="2016-11" db="EMBL/GenBank/DDBJ databases">
        <authorList>
            <person name="Jaros S."/>
            <person name="Januszkiewicz K."/>
            <person name="Wedrychowicz H."/>
        </authorList>
    </citation>
    <scope>NUCLEOTIDE SEQUENCE [LARGE SCALE GENOMIC DNA]</scope>
    <source>
        <strain evidence="7 8">CGMCC 1.10681</strain>
    </source>
</reference>
<dbReference type="GO" id="GO:0005886">
    <property type="term" value="C:plasma membrane"/>
    <property type="evidence" value="ECO:0007669"/>
    <property type="project" value="UniProtKB-SubCell"/>
</dbReference>
<evidence type="ECO:0000256" key="1">
    <source>
        <dbReference type="ARBA" id="ARBA00004141"/>
    </source>
</evidence>
<evidence type="ECO:0000256" key="2">
    <source>
        <dbReference type="ARBA" id="ARBA00005278"/>
    </source>
</evidence>
<comment type="similarity">
    <text evidence="2 4">Belongs to the GerABKA family.</text>
</comment>
<keyword evidence="6" id="KW-0812">Transmembrane</keyword>
<feature type="transmembrane region" description="Helical" evidence="6">
    <location>
        <begin position="368"/>
        <end position="386"/>
    </location>
</feature>
<feature type="transmembrane region" description="Helical" evidence="6">
    <location>
        <begin position="296"/>
        <end position="318"/>
    </location>
</feature>
<sequence length="508" mass="57318">MLIRKVIIAMLNRIRKKAKNKEKQKDVHDFSQLIQIMEKSDDFKKISFGNVQSIKLFYYHSLINTEKLQTNLLPYCQQLNIKNIEELESILPFDDTEITSDLDIIEEKIMAGFIATHLEDDTTKVLLIPAKFKTDRDVAPPEIEFSVIGPKLAFIEDINTNINLIRKQVKLPQLHVKRLQVGKVTKTTIAVMYIDGIASPDNVQTVIQRISDIEYDQIIDSSFIGQMISDNAQSPFPQLMDTERPDRVSSALVEGKVAIVCDGSPHVLTGPTTLVEFFAAYEDYFLTWPIATAFRIIRIFAVMFSVLITPLYVAVLTYHYHIVPGDLLGTLISSRKDIPFPPILEVLILELTIELLREAGARLPTKIGQTIGIVGGIVIGTAAVEAGLTSNVLLILVALAALASFTTPIYRIGNTIRLIRFPFIIFAQMWGLIGVTIGAMFLITHLLRLTSLGRPFTEPLFPPRWKDLKDAFIRLPFDLQGKRPIYTSPKDPNRINLKRTKPKRGKRK</sequence>
<dbReference type="EMBL" id="FRCZ01000002">
    <property type="protein sequence ID" value="SHM93745.1"/>
    <property type="molecule type" value="Genomic_DNA"/>
</dbReference>
<dbReference type="GO" id="GO:0009847">
    <property type="term" value="P:spore germination"/>
    <property type="evidence" value="ECO:0007669"/>
    <property type="project" value="UniProtKB-UniRule"/>
</dbReference>
<evidence type="ECO:0000313" key="7">
    <source>
        <dbReference type="EMBL" id="SHM93745.1"/>
    </source>
</evidence>
<dbReference type="AlphaFoldDB" id="A0A1M7MT83"/>
<evidence type="ECO:0000256" key="3">
    <source>
        <dbReference type="ARBA" id="ARBA00023136"/>
    </source>
</evidence>
<name>A0A1M7MT83_9BACI</name>
<evidence type="ECO:0000256" key="4">
    <source>
        <dbReference type="PIRNR" id="PIRNR005690"/>
    </source>
</evidence>
<evidence type="ECO:0000256" key="6">
    <source>
        <dbReference type="SAM" id="Phobius"/>
    </source>
</evidence>
<proteinExistence type="inferred from homology"/>
<feature type="region of interest" description="Disordered" evidence="5">
    <location>
        <begin position="483"/>
        <end position="508"/>
    </location>
</feature>
<evidence type="ECO:0000256" key="5">
    <source>
        <dbReference type="SAM" id="MobiDB-lite"/>
    </source>
</evidence>
<feature type="compositionally biased region" description="Basic residues" evidence="5">
    <location>
        <begin position="496"/>
        <end position="508"/>
    </location>
</feature>
<dbReference type="InterPro" id="IPR004995">
    <property type="entry name" value="Spore_Ger"/>
</dbReference>
<keyword evidence="8" id="KW-1185">Reference proteome</keyword>
<dbReference type="STRING" id="1027249.SAMN05216179_1334"/>
<dbReference type="PANTHER" id="PTHR22550:SF5">
    <property type="entry name" value="LEUCINE ZIPPER PROTEIN 4"/>
    <property type="match status" value="1"/>
</dbReference>
<dbReference type="PANTHER" id="PTHR22550">
    <property type="entry name" value="SPORE GERMINATION PROTEIN"/>
    <property type="match status" value="1"/>
</dbReference>
<dbReference type="Pfam" id="PF03323">
    <property type="entry name" value="GerA"/>
    <property type="match status" value="1"/>
</dbReference>